<reference evidence="1" key="2">
    <citation type="submission" date="2020-09" db="EMBL/GenBank/DDBJ databases">
        <authorList>
            <person name="Sun Q."/>
            <person name="Ohkuma M."/>
        </authorList>
    </citation>
    <scope>NUCLEOTIDE SEQUENCE</scope>
    <source>
        <strain evidence="1">JCM 13064</strain>
    </source>
</reference>
<evidence type="ECO:0000313" key="2">
    <source>
        <dbReference type="Proteomes" id="UP000645217"/>
    </source>
</evidence>
<dbReference type="AlphaFoldDB" id="A0A917VQC6"/>
<name>A0A917VQC6_9ACTN</name>
<dbReference type="Proteomes" id="UP000645217">
    <property type="component" value="Unassembled WGS sequence"/>
</dbReference>
<sequence>MTAIPIAGKPGCGPHVCEADDSATRIAWQPATRSEERCRVLRRTCECQPTVYHLITAGGRGYVERTCRGQPTKQTVRMSYSDVAALWERILLGQAV</sequence>
<evidence type="ECO:0000313" key="1">
    <source>
        <dbReference type="EMBL" id="GGL03646.1"/>
    </source>
</evidence>
<organism evidence="1 2">
    <name type="scientific">Sphaerisporangium melleum</name>
    <dbReference type="NCBI Taxonomy" id="321316"/>
    <lineage>
        <taxon>Bacteria</taxon>
        <taxon>Bacillati</taxon>
        <taxon>Actinomycetota</taxon>
        <taxon>Actinomycetes</taxon>
        <taxon>Streptosporangiales</taxon>
        <taxon>Streptosporangiaceae</taxon>
        <taxon>Sphaerisporangium</taxon>
    </lineage>
</organism>
<proteinExistence type="predicted"/>
<accession>A0A917VQC6</accession>
<dbReference type="RefSeq" id="WP_189165675.1">
    <property type="nucleotide sequence ID" value="NZ_BMNT01000031.1"/>
</dbReference>
<keyword evidence="2" id="KW-1185">Reference proteome</keyword>
<protein>
    <submittedName>
        <fullName evidence="1">Uncharacterized protein</fullName>
    </submittedName>
</protein>
<reference evidence="1" key="1">
    <citation type="journal article" date="2014" name="Int. J. Syst. Evol. Microbiol.">
        <title>Complete genome sequence of Corynebacterium casei LMG S-19264T (=DSM 44701T), isolated from a smear-ripened cheese.</title>
        <authorList>
            <consortium name="US DOE Joint Genome Institute (JGI-PGF)"/>
            <person name="Walter F."/>
            <person name="Albersmeier A."/>
            <person name="Kalinowski J."/>
            <person name="Ruckert C."/>
        </authorList>
    </citation>
    <scope>NUCLEOTIDE SEQUENCE</scope>
    <source>
        <strain evidence="1">JCM 13064</strain>
    </source>
</reference>
<dbReference type="EMBL" id="BMNT01000031">
    <property type="protein sequence ID" value="GGL03646.1"/>
    <property type="molecule type" value="Genomic_DNA"/>
</dbReference>
<comment type="caution">
    <text evidence="1">The sequence shown here is derived from an EMBL/GenBank/DDBJ whole genome shotgun (WGS) entry which is preliminary data.</text>
</comment>
<gene>
    <name evidence="1" type="ORF">GCM10007964_52190</name>
</gene>